<gene>
    <name evidence="3" type="ORF">GJV82_07405</name>
</gene>
<feature type="domain" description="Beta-lactamase-related" evidence="2">
    <location>
        <begin position="17"/>
        <end position="381"/>
    </location>
</feature>
<dbReference type="RefSeq" id="WP_155098789.1">
    <property type="nucleotide sequence ID" value="NZ_WMKA01000012.1"/>
</dbReference>
<accession>A0A6N7ZHH9</accession>
<dbReference type="PANTHER" id="PTHR43283">
    <property type="entry name" value="BETA-LACTAMASE-RELATED"/>
    <property type="match status" value="1"/>
</dbReference>
<evidence type="ECO:0000313" key="4">
    <source>
        <dbReference type="Proteomes" id="UP000440668"/>
    </source>
</evidence>
<dbReference type="AlphaFoldDB" id="A0A6N7ZHH9"/>
<protein>
    <submittedName>
        <fullName evidence="3">Serine hydrolase</fullName>
    </submittedName>
</protein>
<sequence length="394" mass="42198">MTTLDDAALADLDARLRAAADADAFSGVVRIERDGAEVFERAYGLASRRWGVPVRPSTRFDVASVTKLFTAVAVLQVVGDGRLGLDDRVHDHVDLAGTTIPREVTIRHLLTHTSGIADDADEEAGESYEALWVDRPSYSVTRTADFLPGFVHKEPNFPPGEGCRYCNVGFVLAGLALEAVTGTTYRDHVREHVFARAGMDRSGFFRMDEAEPDVAEGWEPVRADAADPGRVTGWRQNIYSYPPVGSPDGGAHVTARDLTRFWAAVRAGELLPPDLTRAFLTPQVKHDDADTDETDDKDAPSAERAASVHYGFGLEFELYADGSVRSAYKEGINTGVSAMLRHYPAAGAGVAGGVDDGAAALPPAAAPGVTVAVLANDESGAWPPVRWIDALVRG</sequence>
<evidence type="ECO:0000259" key="2">
    <source>
        <dbReference type="Pfam" id="PF00144"/>
    </source>
</evidence>
<dbReference type="Gene3D" id="3.40.710.10">
    <property type="entry name" value="DD-peptidase/beta-lactamase superfamily"/>
    <property type="match status" value="1"/>
</dbReference>
<comment type="caution">
    <text evidence="3">The sequence shown here is derived from an EMBL/GenBank/DDBJ whole genome shotgun (WGS) entry which is preliminary data.</text>
</comment>
<dbReference type="GO" id="GO:0016787">
    <property type="term" value="F:hydrolase activity"/>
    <property type="evidence" value="ECO:0007669"/>
    <property type="project" value="UniProtKB-KW"/>
</dbReference>
<dbReference type="InterPro" id="IPR050789">
    <property type="entry name" value="Diverse_Enzym_Activities"/>
</dbReference>
<reference evidence="3 4" key="1">
    <citation type="submission" date="2019-11" db="EMBL/GenBank/DDBJ databases">
        <title>Cellulosimicrobium composti sp. nov. isolated from a compost.</title>
        <authorList>
            <person name="Yang Y."/>
        </authorList>
    </citation>
    <scope>NUCLEOTIDE SEQUENCE [LARGE SCALE GENOMIC DNA]</scope>
    <source>
        <strain evidence="3 4">BIT-GX5</strain>
    </source>
</reference>
<dbReference type="EMBL" id="WMKA01000012">
    <property type="protein sequence ID" value="MTG88769.1"/>
    <property type="molecule type" value="Genomic_DNA"/>
</dbReference>
<dbReference type="InterPro" id="IPR012338">
    <property type="entry name" value="Beta-lactam/transpept-like"/>
</dbReference>
<evidence type="ECO:0000256" key="1">
    <source>
        <dbReference type="SAM" id="MobiDB-lite"/>
    </source>
</evidence>
<proteinExistence type="predicted"/>
<keyword evidence="3" id="KW-0378">Hydrolase</keyword>
<organism evidence="3 4">
    <name type="scientific">Cellulosimicrobium composti</name>
    <dbReference type="NCBI Taxonomy" id="2672572"/>
    <lineage>
        <taxon>Bacteria</taxon>
        <taxon>Bacillati</taxon>
        <taxon>Actinomycetota</taxon>
        <taxon>Actinomycetes</taxon>
        <taxon>Micrococcales</taxon>
        <taxon>Promicromonosporaceae</taxon>
        <taxon>Cellulosimicrobium</taxon>
    </lineage>
</organism>
<dbReference type="SUPFAM" id="SSF56601">
    <property type="entry name" value="beta-lactamase/transpeptidase-like"/>
    <property type="match status" value="1"/>
</dbReference>
<dbReference type="Pfam" id="PF00144">
    <property type="entry name" value="Beta-lactamase"/>
    <property type="match status" value="1"/>
</dbReference>
<name>A0A6N7ZHH9_9MICO</name>
<dbReference type="InterPro" id="IPR001466">
    <property type="entry name" value="Beta-lactam-related"/>
</dbReference>
<dbReference type="Proteomes" id="UP000440668">
    <property type="component" value="Unassembled WGS sequence"/>
</dbReference>
<evidence type="ECO:0000313" key="3">
    <source>
        <dbReference type="EMBL" id="MTG88769.1"/>
    </source>
</evidence>
<feature type="region of interest" description="Disordered" evidence="1">
    <location>
        <begin position="281"/>
        <end position="303"/>
    </location>
</feature>